<evidence type="ECO:0000313" key="2">
    <source>
        <dbReference type="Proteomes" id="UP000887540"/>
    </source>
</evidence>
<dbReference type="AlphaFoldDB" id="A0A914DTH0"/>
<evidence type="ECO:0000256" key="1">
    <source>
        <dbReference type="SAM" id="MobiDB-lite"/>
    </source>
</evidence>
<feature type="region of interest" description="Disordered" evidence="1">
    <location>
        <begin position="63"/>
        <end position="87"/>
    </location>
</feature>
<dbReference type="WBParaSite" id="ACRNAN_scaffold4027.g25413.t1">
    <property type="protein sequence ID" value="ACRNAN_scaffold4027.g25413.t1"/>
    <property type="gene ID" value="ACRNAN_scaffold4027.g25413"/>
</dbReference>
<reference evidence="3" key="1">
    <citation type="submission" date="2022-11" db="UniProtKB">
        <authorList>
            <consortium name="WormBaseParasite"/>
        </authorList>
    </citation>
    <scope>IDENTIFICATION</scope>
</reference>
<organism evidence="2 3">
    <name type="scientific">Acrobeloides nanus</name>
    <dbReference type="NCBI Taxonomy" id="290746"/>
    <lineage>
        <taxon>Eukaryota</taxon>
        <taxon>Metazoa</taxon>
        <taxon>Ecdysozoa</taxon>
        <taxon>Nematoda</taxon>
        <taxon>Chromadorea</taxon>
        <taxon>Rhabditida</taxon>
        <taxon>Tylenchina</taxon>
        <taxon>Cephalobomorpha</taxon>
        <taxon>Cephaloboidea</taxon>
        <taxon>Cephalobidae</taxon>
        <taxon>Acrobeloides</taxon>
    </lineage>
</organism>
<feature type="region of interest" description="Disordered" evidence="1">
    <location>
        <begin position="138"/>
        <end position="164"/>
    </location>
</feature>
<dbReference type="Proteomes" id="UP000887540">
    <property type="component" value="Unplaced"/>
</dbReference>
<proteinExistence type="predicted"/>
<name>A0A914DTH0_9BILA</name>
<feature type="compositionally biased region" description="Polar residues" evidence="1">
    <location>
        <begin position="138"/>
        <end position="150"/>
    </location>
</feature>
<sequence>MCDSDSSCDEIDTAPPCPYGIHCMKPLCVYSHPHARNNPLSIYQTASQPMPFSHQSYSNSYATYPQTPPWNPSSTNSQPHGYGQPSGVWPVPSSMSGLPPPIPNQGQYSTISQPTGYGQPSGVWPAPSPMSGPPTRIPNQGQSSTITSTRPMHKAPANSNFSQTMPIQQPSYVKLPELPKKSVASQHLNGGRSDTGSPRFTNNTMIEERVPPAQVQTIAPYPVEGPINMPQPRRPATNPIANNNVMQMPQPRRPATNPIPINKIYQP</sequence>
<protein>
    <submittedName>
        <fullName evidence="3">Uncharacterized protein</fullName>
    </submittedName>
</protein>
<feature type="region of interest" description="Disordered" evidence="1">
    <location>
        <begin position="222"/>
        <end position="267"/>
    </location>
</feature>
<evidence type="ECO:0000313" key="3">
    <source>
        <dbReference type="WBParaSite" id="ACRNAN_scaffold4027.g25413.t1"/>
    </source>
</evidence>
<keyword evidence="2" id="KW-1185">Reference proteome</keyword>
<accession>A0A914DTH0</accession>